<dbReference type="PANTHER" id="PTHR35038:SF8">
    <property type="entry name" value="C-TYPE POLYHEME CYTOCHROME OMCC"/>
    <property type="match status" value="1"/>
</dbReference>
<protein>
    <submittedName>
        <fullName evidence="7">Doubled CXXCH domain-containing protein</fullName>
    </submittedName>
</protein>
<evidence type="ECO:0000259" key="6">
    <source>
        <dbReference type="PROSITE" id="PS51007"/>
    </source>
</evidence>
<dbReference type="Pfam" id="PF09699">
    <property type="entry name" value="Paired_CXXCH_1"/>
    <property type="match status" value="2"/>
</dbReference>
<feature type="chain" id="PRO_5013391982" evidence="5">
    <location>
        <begin position="25"/>
        <end position="803"/>
    </location>
</feature>
<keyword evidence="4" id="KW-0349">Heme</keyword>
<evidence type="ECO:0000313" key="7">
    <source>
        <dbReference type="EMBL" id="GAW91825.1"/>
    </source>
</evidence>
<keyword evidence="2 5" id="KW-0732">Signal</keyword>
<dbReference type="EMBL" id="BDGJ01000035">
    <property type="protein sequence ID" value="GAW91825.1"/>
    <property type="molecule type" value="Genomic_DNA"/>
</dbReference>
<sequence length="803" mass="87025">MRKVSIILALTLFIIGMFAATAMAAQVKISNPDGKDIFDATTDRFQYTTVVNDTYKASGSFNADGQTNYPYEIYLPNEQNPAQYRIHSNYTKDTDACASCHATHTAVGESLLQWYTVYETCMACHDGTVTTTYNVEEGYIGNTTARTLGGKFGIGNEPYLSNHNVRGGLDISAAPGGSTVAVTGTTEYGKTITQWATEFGCESCHSPHGQGGNARILHPDPNGVATLRKPAGGFTYLGELGIITIDTTTTGIVKDGTSYKVYFNGEPALLIKGYPYGVNVYDNGSKTYGATVDNSNGYTVITGVNLSDNGTADRVYGTPAIQVKMDINNYLQATETVTHISGLNTFCGACHTDYNTENVYKDTTDTEPNGSGSMLNGTYSEAYRHQVGFNWHSEEPGLDFEENYRVTCLTCHVAHGTSQDYWNDTVGPGTESDITNLVEIAGSSALKRKPNMGTCETCHEKGEGNEGYLVLSGQVGEYTVAQTTTDASAPGGGYVGSEACASCHADYVEGWESTWHSNMTRPGLTQAIAADFEFDSTVEQVYKDMWADTKAELQKLGWPDVSWPDLLKADWVAAGVNPDNIKIWSFGKDTHKQYIAYRGVDDKWYRVYSWEPDGTIGSSSGEYTCWTGCHVTGYSSGDLTGWLNAKAAGDKVPFELGISCESCHGQGGNHIKAPMAANMISPVYDLSYDEQVTNATSAIDGNAYGCGKCHSSYGHQGEFWAQQTTYHGSPIDPTGPSPKYTNQIVACSGCHDLHGKNEQGLQLKLSEEYLCASCHDKVLDLDTYMPVDNLIGSRKHDFAVPLE</sequence>
<dbReference type="PROSITE" id="PS51007">
    <property type="entry name" value="CYTC"/>
    <property type="match status" value="1"/>
</dbReference>
<feature type="domain" description="Cytochrome c" evidence="6">
    <location>
        <begin position="184"/>
        <end position="335"/>
    </location>
</feature>
<reference evidence="8" key="1">
    <citation type="journal article" date="2017" name="Appl. Environ. Microbiol.">
        <title>Genomic analysis of Calderihabitans maritimus KKC1, a thermophilic hydrogenogenic carboxydotrophic bacterium isolated from marine sediment.</title>
        <authorList>
            <person name="Omae K."/>
            <person name="Yoneda Y."/>
            <person name="Fukuyama Y."/>
            <person name="Yoshida T."/>
            <person name="Sako Y."/>
        </authorList>
    </citation>
    <scope>NUCLEOTIDE SEQUENCE [LARGE SCALE GENOMIC DNA]</scope>
    <source>
        <strain evidence="8">KKC1</strain>
    </source>
</reference>
<dbReference type="Gene3D" id="1.10.780.10">
    <property type="entry name" value="Hydroxylamine Oxidoreductase, Chain A, domain 1"/>
    <property type="match status" value="1"/>
</dbReference>
<dbReference type="AlphaFoldDB" id="A0A1Z5HR84"/>
<dbReference type="GO" id="GO:0046872">
    <property type="term" value="F:metal ion binding"/>
    <property type="evidence" value="ECO:0007669"/>
    <property type="project" value="UniProtKB-KW"/>
</dbReference>
<evidence type="ECO:0000256" key="5">
    <source>
        <dbReference type="SAM" id="SignalP"/>
    </source>
</evidence>
<dbReference type="InterPro" id="IPR009056">
    <property type="entry name" value="Cyt_c-like_dom"/>
</dbReference>
<name>A0A1Z5HR84_9FIRM</name>
<organism evidence="7 8">
    <name type="scientific">Calderihabitans maritimus</name>
    <dbReference type="NCBI Taxonomy" id="1246530"/>
    <lineage>
        <taxon>Bacteria</taxon>
        <taxon>Bacillati</taxon>
        <taxon>Bacillota</taxon>
        <taxon>Clostridia</taxon>
        <taxon>Neomoorellales</taxon>
        <taxon>Calderihabitantaceae</taxon>
        <taxon>Calderihabitans</taxon>
    </lineage>
</organism>
<evidence type="ECO:0000256" key="4">
    <source>
        <dbReference type="PROSITE-ProRule" id="PRU00433"/>
    </source>
</evidence>
<dbReference type="GO" id="GO:0009055">
    <property type="term" value="F:electron transfer activity"/>
    <property type="evidence" value="ECO:0007669"/>
    <property type="project" value="InterPro"/>
</dbReference>
<evidence type="ECO:0000313" key="8">
    <source>
        <dbReference type="Proteomes" id="UP000197032"/>
    </source>
</evidence>
<keyword evidence="3 4" id="KW-0408">Iron</keyword>
<dbReference type="Gene3D" id="1.10.1130.10">
    <property type="entry name" value="Flavocytochrome C3, Chain A"/>
    <property type="match status" value="1"/>
</dbReference>
<feature type="signal peptide" evidence="5">
    <location>
        <begin position="1"/>
        <end position="24"/>
    </location>
</feature>
<proteinExistence type="predicted"/>
<dbReference type="PANTHER" id="PTHR35038">
    <property type="entry name" value="DISSIMILATORY SULFITE REDUCTASE SIRA"/>
    <property type="match status" value="1"/>
</dbReference>
<dbReference type="RefSeq" id="WP_143288670.1">
    <property type="nucleotide sequence ID" value="NZ_BDGJ01000035.1"/>
</dbReference>
<keyword evidence="1 4" id="KW-0479">Metal-binding</keyword>
<dbReference type="OrthoDB" id="9814800at2"/>
<accession>A0A1Z5HR84</accession>
<dbReference type="InterPro" id="IPR051829">
    <property type="entry name" value="Multiheme_Cytochr_ET"/>
</dbReference>
<dbReference type="InterPro" id="IPR036280">
    <property type="entry name" value="Multihaem_cyt_sf"/>
</dbReference>
<keyword evidence="8" id="KW-1185">Reference proteome</keyword>
<dbReference type="GO" id="GO:0020037">
    <property type="term" value="F:heme binding"/>
    <property type="evidence" value="ECO:0007669"/>
    <property type="project" value="InterPro"/>
</dbReference>
<evidence type="ECO:0000256" key="1">
    <source>
        <dbReference type="ARBA" id="ARBA00022723"/>
    </source>
</evidence>
<evidence type="ECO:0000256" key="2">
    <source>
        <dbReference type="ARBA" id="ARBA00022729"/>
    </source>
</evidence>
<comment type="caution">
    <text evidence="7">The sequence shown here is derived from an EMBL/GenBank/DDBJ whole genome shotgun (WGS) entry which is preliminary data.</text>
</comment>
<dbReference type="Proteomes" id="UP000197032">
    <property type="component" value="Unassembled WGS sequence"/>
</dbReference>
<gene>
    <name evidence="7" type="ORF">KKC1_09850</name>
</gene>
<dbReference type="SUPFAM" id="SSF48695">
    <property type="entry name" value="Multiheme cytochromes"/>
    <property type="match status" value="3"/>
</dbReference>
<dbReference type="InterPro" id="IPR010177">
    <property type="entry name" value="Paired_CXXCH_1"/>
</dbReference>
<evidence type="ECO:0000256" key="3">
    <source>
        <dbReference type="ARBA" id="ARBA00023004"/>
    </source>
</evidence>